<feature type="transmembrane region" description="Helical" evidence="9">
    <location>
        <begin position="58"/>
        <end position="75"/>
    </location>
</feature>
<evidence type="ECO:0000256" key="9">
    <source>
        <dbReference type="SAM" id="Phobius"/>
    </source>
</evidence>
<keyword evidence="3" id="KW-0813">Transport</keyword>
<name>A0A2P7MXM9_9CYAN</name>
<feature type="transmembrane region" description="Helical" evidence="9">
    <location>
        <begin position="6"/>
        <end position="25"/>
    </location>
</feature>
<evidence type="ECO:0000256" key="4">
    <source>
        <dbReference type="ARBA" id="ARBA00022449"/>
    </source>
</evidence>
<dbReference type="Proteomes" id="UP000243002">
    <property type="component" value="Unassembled WGS sequence"/>
</dbReference>
<keyword evidence="12" id="KW-1185">Reference proteome</keyword>
<organism evidence="11 12">
    <name type="scientific">Cyanobium usitatum str. Tous</name>
    <dbReference type="NCBI Taxonomy" id="2116684"/>
    <lineage>
        <taxon>Bacteria</taxon>
        <taxon>Bacillati</taxon>
        <taxon>Cyanobacteriota</taxon>
        <taxon>Cyanophyceae</taxon>
        <taxon>Synechococcales</taxon>
        <taxon>Prochlorococcaceae</taxon>
        <taxon>Cyanobium</taxon>
    </lineage>
</organism>
<feature type="transmembrane region" description="Helical" evidence="9">
    <location>
        <begin position="87"/>
        <end position="109"/>
    </location>
</feature>
<feature type="transmembrane region" description="Helical" evidence="9">
    <location>
        <begin position="115"/>
        <end position="134"/>
    </location>
</feature>
<feature type="transmembrane region" description="Helical" evidence="9">
    <location>
        <begin position="172"/>
        <end position="191"/>
    </location>
</feature>
<keyword evidence="4" id="KW-0050">Antiport</keyword>
<feature type="transmembrane region" description="Helical" evidence="9">
    <location>
        <begin position="203"/>
        <end position="227"/>
    </location>
</feature>
<proteinExistence type="inferred from homology"/>
<comment type="caution">
    <text evidence="11">The sequence shown here is derived from an EMBL/GenBank/DDBJ whole genome shotgun (WGS) entry which is preliminary data.</text>
</comment>
<feature type="transmembrane region" description="Helical" evidence="9">
    <location>
        <begin position="357"/>
        <end position="378"/>
    </location>
</feature>
<dbReference type="GO" id="GO:0015297">
    <property type="term" value="F:antiporter activity"/>
    <property type="evidence" value="ECO:0007669"/>
    <property type="project" value="UniProtKB-KW"/>
</dbReference>
<feature type="transmembrane region" description="Helical" evidence="9">
    <location>
        <begin position="264"/>
        <end position="282"/>
    </location>
</feature>
<dbReference type="InterPro" id="IPR038770">
    <property type="entry name" value="Na+/solute_symporter_sf"/>
</dbReference>
<dbReference type="OrthoDB" id="9793589at2"/>
<keyword evidence="7" id="KW-0406">Ion transport</keyword>
<keyword evidence="6 9" id="KW-1133">Transmembrane helix</keyword>
<evidence type="ECO:0000256" key="5">
    <source>
        <dbReference type="ARBA" id="ARBA00022692"/>
    </source>
</evidence>
<evidence type="ECO:0000256" key="8">
    <source>
        <dbReference type="ARBA" id="ARBA00023136"/>
    </source>
</evidence>
<evidence type="ECO:0000256" key="1">
    <source>
        <dbReference type="ARBA" id="ARBA00004141"/>
    </source>
</evidence>
<comment type="similarity">
    <text evidence="2">Belongs to the monovalent cation:proton antiporter 2 (CPA2) transporter (TC 2.A.37) family.</text>
</comment>
<evidence type="ECO:0000256" key="2">
    <source>
        <dbReference type="ARBA" id="ARBA00005551"/>
    </source>
</evidence>
<sequence>MSVGLQGLLTIVAIVAVSPFVARLFGGRLPTVALLMLGGIAVGPSGLALVQQDPAIDLFAKIGLGLIFALIGLNIDQKTLSGTPGRLGALGWLATLIVGVLLVSVLPLGDGLRPVALVVALSSTALSTLLVILRESGEWDSPLGRLLLSAGTWGQLGPVLAVALLLGSTNPITTVLSVALVVVVAWLLALVPARMGQSSCWYWFESVAGSASATPMQLLYLLVVGLIALSEALGVAILMGTLLAGLVMRRFVAEPDISPAIKQLEASAYGLFVPLFFVVAGARLDLASVAAHPWGPVICLAGILLIRGLPQWLLYRQALPDRIERLRFSLLVSQSLNLPIVVAYLEVQAGLMSPQVGAALVGGSLLSVLLLPALAMAVKR</sequence>
<keyword evidence="5 9" id="KW-0812">Transmembrane</keyword>
<dbReference type="GO" id="GO:1902600">
    <property type="term" value="P:proton transmembrane transport"/>
    <property type="evidence" value="ECO:0007669"/>
    <property type="project" value="InterPro"/>
</dbReference>
<dbReference type="Pfam" id="PF00999">
    <property type="entry name" value="Na_H_Exchanger"/>
    <property type="match status" value="1"/>
</dbReference>
<dbReference type="PANTHER" id="PTHR43562:SF1">
    <property type="entry name" value="NA(+)_H(+) ANTIPORTER YJBQ-RELATED"/>
    <property type="match status" value="1"/>
</dbReference>
<dbReference type="Gene3D" id="1.20.1530.20">
    <property type="match status" value="1"/>
</dbReference>
<dbReference type="GO" id="GO:0016020">
    <property type="term" value="C:membrane"/>
    <property type="evidence" value="ECO:0007669"/>
    <property type="project" value="UniProtKB-SubCell"/>
</dbReference>
<feature type="transmembrane region" description="Helical" evidence="9">
    <location>
        <begin position="32"/>
        <end position="52"/>
    </location>
</feature>
<comment type="subcellular location">
    <subcellularLocation>
        <location evidence="1">Membrane</location>
        <topology evidence="1">Multi-pass membrane protein</topology>
    </subcellularLocation>
</comment>
<accession>A0A2P7MXM9</accession>
<evidence type="ECO:0000256" key="6">
    <source>
        <dbReference type="ARBA" id="ARBA00022989"/>
    </source>
</evidence>
<evidence type="ECO:0000259" key="10">
    <source>
        <dbReference type="Pfam" id="PF00999"/>
    </source>
</evidence>
<dbReference type="RefSeq" id="WP_106502508.1">
    <property type="nucleotide sequence ID" value="NZ_PXXO01000005.1"/>
</dbReference>
<dbReference type="InterPro" id="IPR006153">
    <property type="entry name" value="Cation/H_exchanger_TM"/>
</dbReference>
<feature type="transmembrane region" description="Helical" evidence="9">
    <location>
        <begin position="326"/>
        <end position="345"/>
    </location>
</feature>
<evidence type="ECO:0000313" key="11">
    <source>
        <dbReference type="EMBL" id="PSJ05989.1"/>
    </source>
</evidence>
<feature type="transmembrane region" description="Helical" evidence="9">
    <location>
        <begin position="233"/>
        <end position="252"/>
    </location>
</feature>
<keyword evidence="8 9" id="KW-0472">Membrane</keyword>
<evidence type="ECO:0000256" key="3">
    <source>
        <dbReference type="ARBA" id="ARBA00022448"/>
    </source>
</evidence>
<feature type="domain" description="Cation/H+ exchanger transmembrane" evidence="10">
    <location>
        <begin position="13"/>
        <end position="370"/>
    </location>
</feature>
<reference evidence="11 12" key="1">
    <citation type="journal article" date="2018" name="Environ. Microbiol.">
        <title>Ecological and genomic features of two widespread freshwater picocyanobacteria.</title>
        <authorList>
            <person name="Cabello-Yeves P.J."/>
            <person name="Picazo A."/>
            <person name="Camacho A."/>
            <person name="Callieri C."/>
            <person name="Rosselli R."/>
            <person name="Roda-Garcia J.J."/>
            <person name="Coutinho F.H."/>
            <person name="Rodriguez-Valera F."/>
        </authorList>
    </citation>
    <scope>NUCLEOTIDE SEQUENCE [LARGE SCALE GENOMIC DNA]</scope>
    <source>
        <strain evidence="11 12">Tous</strain>
    </source>
</reference>
<dbReference type="PANTHER" id="PTHR43562">
    <property type="entry name" value="NAPA-TYPE SODIUM/HYDROGEN ANTIPORTER"/>
    <property type="match status" value="1"/>
</dbReference>
<feature type="transmembrane region" description="Helical" evidence="9">
    <location>
        <begin position="146"/>
        <end position="166"/>
    </location>
</feature>
<dbReference type="AlphaFoldDB" id="A0A2P7MXM9"/>
<dbReference type="EMBL" id="PXXO01000005">
    <property type="protein sequence ID" value="PSJ05989.1"/>
    <property type="molecule type" value="Genomic_DNA"/>
</dbReference>
<feature type="transmembrane region" description="Helical" evidence="9">
    <location>
        <begin position="294"/>
        <end position="314"/>
    </location>
</feature>
<gene>
    <name evidence="11" type="ORF">C7K55_06055</name>
</gene>
<evidence type="ECO:0000313" key="12">
    <source>
        <dbReference type="Proteomes" id="UP000243002"/>
    </source>
</evidence>
<evidence type="ECO:0000256" key="7">
    <source>
        <dbReference type="ARBA" id="ARBA00023065"/>
    </source>
</evidence>
<protein>
    <recommendedName>
        <fullName evidence="10">Cation/H+ exchanger transmembrane domain-containing protein</fullName>
    </recommendedName>
</protein>